<organism evidence="1 2">
    <name type="scientific">Russula earlei</name>
    <dbReference type="NCBI Taxonomy" id="71964"/>
    <lineage>
        <taxon>Eukaryota</taxon>
        <taxon>Fungi</taxon>
        <taxon>Dikarya</taxon>
        <taxon>Basidiomycota</taxon>
        <taxon>Agaricomycotina</taxon>
        <taxon>Agaricomycetes</taxon>
        <taxon>Russulales</taxon>
        <taxon>Russulaceae</taxon>
        <taxon>Russula</taxon>
    </lineage>
</organism>
<dbReference type="Proteomes" id="UP001207468">
    <property type="component" value="Unassembled WGS sequence"/>
</dbReference>
<accession>A0ACC0UCP3</accession>
<reference evidence="1" key="1">
    <citation type="submission" date="2021-03" db="EMBL/GenBank/DDBJ databases">
        <title>Evolutionary priming and transition to the ectomycorrhizal habit in an iconic lineage of mushroom-forming fungi: is preadaptation a requirement?</title>
        <authorList>
            <consortium name="DOE Joint Genome Institute"/>
            <person name="Looney B.P."/>
            <person name="Miyauchi S."/>
            <person name="Morin E."/>
            <person name="Drula E."/>
            <person name="Courty P.E."/>
            <person name="Chicoki N."/>
            <person name="Fauchery L."/>
            <person name="Kohler A."/>
            <person name="Kuo A."/>
            <person name="LaButti K."/>
            <person name="Pangilinan J."/>
            <person name="Lipzen A."/>
            <person name="Riley R."/>
            <person name="Andreopoulos W."/>
            <person name="He G."/>
            <person name="Johnson J."/>
            <person name="Barry K.W."/>
            <person name="Grigoriev I.V."/>
            <person name="Nagy L."/>
            <person name="Hibbett D."/>
            <person name="Henrissat B."/>
            <person name="Matheny P.B."/>
            <person name="Labbe J."/>
            <person name="Martin A.F."/>
        </authorList>
    </citation>
    <scope>NUCLEOTIDE SEQUENCE</scope>
    <source>
        <strain evidence="1">BPL698</strain>
    </source>
</reference>
<gene>
    <name evidence="1" type="ORF">F5148DRAFT_1148557</name>
</gene>
<comment type="caution">
    <text evidence="1">The sequence shown here is derived from an EMBL/GenBank/DDBJ whole genome shotgun (WGS) entry which is preliminary data.</text>
</comment>
<evidence type="ECO:0000313" key="1">
    <source>
        <dbReference type="EMBL" id="KAI9509100.1"/>
    </source>
</evidence>
<evidence type="ECO:0000313" key="2">
    <source>
        <dbReference type="Proteomes" id="UP001207468"/>
    </source>
</evidence>
<dbReference type="EMBL" id="JAGFNK010000072">
    <property type="protein sequence ID" value="KAI9509100.1"/>
    <property type="molecule type" value="Genomic_DNA"/>
</dbReference>
<protein>
    <submittedName>
        <fullName evidence="1">Uncharacterized protein</fullName>
    </submittedName>
</protein>
<proteinExistence type="predicted"/>
<name>A0ACC0UCP3_9AGAM</name>
<sequence length="452" mass="49654">MDFGNASDSALWSYLAPQEDQTSVWSEIADNMQPVNFDPLPGGSAVGIISSPGRDIDWNALSDIFGSQPNGGGTFTAIDDTFPATSIPSPNSFGSGSFDYLNTEFHPPWEMPTPPFSEVDSVPSCDNSWAELTPESSQPPPVLDSVPVPNGFVAPAAASRVNSTWPFDFPWLLGYPDRYQFQAGYGQAGLYLPASVAPASNQDAFVVPQTLLGKRRRDEDDILEDASSEANNSQGRHVRQKGKAKMATTLRVLDAGRSTNRTRYKPATRTLSGLNHKSEVVGRGAERLATPNAQGIYHPFLQGPNDQQESTSTIAQEELPWVEGREQGAAWLHTSDMVRQQEADRANDEDGEAAEDISFCDSCGDYFARGDSLVRHRKNPPPECLNVSPDVAENKRTATRKAHEDFSEDLDGFLNSDGEVRGLRFFSERMKEIYPKSSKRGSRQQRRLQASE</sequence>
<keyword evidence="2" id="KW-1185">Reference proteome</keyword>